<reference evidence="2 3" key="1">
    <citation type="submission" date="2024-10" db="EMBL/GenBank/DDBJ databases">
        <title>The Natural Products Discovery Center: Release of the First 8490 Sequenced Strains for Exploring Actinobacteria Biosynthetic Diversity.</title>
        <authorList>
            <person name="Kalkreuter E."/>
            <person name="Kautsar S.A."/>
            <person name="Yang D."/>
            <person name="Bader C.D."/>
            <person name="Teijaro C.N."/>
            <person name="Fluegel L."/>
            <person name="Davis C.M."/>
            <person name="Simpson J.R."/>
            <person name="Lauterbach L."/>
            <person name="Steele A.D."/>
            <person name="Gui C."/>
            <person name="Meng S."/>
            <person name="Li G."/>
            <person name="Viehrig K."/>
            <person name="Ye F."/>
            <person name="Su P."/>
            <person name="Kiefer A.F."/>
            <person name="Nichols A."/>
            <person name="Cepeda A.J."/>
            <person name="Yan W."/>
            <person name="Fan B."/>
            <person name="Jiang Y."/>
            <person name="Adhikari A."/>
            <person name="Zheng C.-J."/>
            <person name="Schuster L."/>
            <person name="Cowan T.M."/>
            <person name="Smanski M.J."/>
            <person name="Chevrette M.G."/>
            <person name="De Carvalho L.P.S."/>
            <person name="Shen B."/>
        </authorList>
    </citation>
    <scope>NUCLEOTIDE SEQUENCE [LARGE SCALE GENOMIC DNA]</scope>
    <source>
        <strain evidence="2 3">NPDC003040</strain>
    </source>
</reference>
<proteinExistence type="predicted"/>
<dbReference type="Proteomes" id="UP001601948">
    <property type="component" value="Unassembled WGS sequence"/>
</dbReference>
<evidence type="ECO:0000313" key="2">
    <source>
        <dbReference type="EMBL" id="MFF3224093.1"/>
    </source>
</evidence>
<sequence length="305" mass="33926">MNRPIPEVESLPSWKLRLLETIQNTAADHAKAARHGFPDHEPHDGGGDIKVQTWRTHLLVLRADLHEIELRARGVGVPSAAIEAAREAGEWGQRWGDSVHSPPVMRHGEEPVRAHMVSGIAADVWQLEHMAVIRAAHETRCDDRRFPHDPQAREQFDRNMAALWQRAAAVAQVIELTGTEARELWGRDRHGWQQLGEVTVGSYSDAELYERWRTFTWRGLEHHARRGTDNLGVPSGTDLPGHRPPPPETLIEYATEALSMQSAGRMADGQVEAALANAPGPSWTEEPGADPDPTREAGHGVDRDL</sequence>
<organism evidence="2 3">
    <name type="scientific">Nocardia suismassiliense</name>
    <dbReference type="NCBI Taxonomy" id="2077092"/>
    <lineage>
        <taxon>Bacteria</taxon>
        <taxon>Bacillati</taxon>
        <taxon>Actinomycetota</taxon>
        <taxon>Actinomycetes</taxon>
        <taxon>Mycobacteriales</taxon>
        <taxon>Nocardiaceae</taxon>
        <taxon>Nocardia</taxon>
    </lineage>
</organism>
<protein>
    <submittedName>
        <fullName evidence="2">Uncharacterized protein</fullName>
    </submittedName>
</protein>
<gene>
    <name evidence="2" type="ORF">ACFYV7_14975</name>
</gene>
<keyword evidence="3" id="KW-1185">Reference proteome</keyword>
<feature type="compositionally biased region" description="Basic and acidic residues" evidence="1">
    <location>
        <begin position="292"/>
        <end position="305"/>
    </location>
</feature>
<feature type="region of interest" description="Disordered" evidence="1">
    <location>
        <begin position="263"/>
        <end position="305"/>
    </location>
</feature>
<accession>A0ABW6QS83</accession>
<evidence type="ECO:0000256" key="1">
    <source>
        <dbReference type="SAM" id="MobiDB-lite"/>
    </source>
</evidence>
<name>A0ABW6QS83_9NOCA</name>
<dbReference type="RefSeq" id="WP_387717427.1">
    <property type="nucleotide sequence ID" value="NZ_JBIAPI010000002.1"/>
</dbReference>
<feature type="region of interest" description="Disordered" evidence="1">
    <location>
        <begin position="226"/>
        <end position="247"/>
    </location>
</feature>
<feature type="region of interest" description="Disordered" evidence="1">
    <location>
        <begin position="27"/>
        <end position="47"/>
    </location>
</feature>
<dbReference type="EMBL" id="JBIAPI010000002">
    <property type="protein sequence ID" value="MFF3224093.1"/>
    <property type="molecule type" value="Genomic_DNA"/>
</dbReference>
<comment type="caution">
    <text evidence="2">The sequence shown here is derived from an EMBL/GenBank/DDBJ whole genome shotgun (WGS) entry which is preliminary data.</text>
</comment>
<feature type="compositionally biased region" description="Basic and acidic residues" evidence="1">
    <location>
        <begin position="28"/>
        <end position="47"/>
    </location>
</feature>
<evidence type="ECO:0000313" key="3">
    <source>
        <dbReference type="Proteomes" id="UP001601948"/>
    </source>
</evidence>